<reference evidence="3" key="1">
    <citation type="submission" date="2025-08" db="UniProtKB">
        <authorList>
            <consortium name="RefSeq"/>
        </authorList>
    </citation>
    <scope>IDENTIFICATION</scope>
    <source>
        <tissue evidence="3">Tentacle</tissue>
    </source>
</reference>
<dbReference type="GO" id="GO:0003676">
    <property type="term" value="F:nucleic acid binding"/>
    <property type="evidence" value="ECO:0007669"/>
    <property type="project" value="InterPro"/>
</dbReference>
<proteinExistence type="predicted"/>
<dbReference type="InParanoid" id="A0A6P8IQZ5"/>
<organism evidence="2 3">
    <name type="scientific">Actinia tenebrosa</name>
    <name type="common">Australian red waratah sea anemone</name>
    <dbReference type="NCBI Taxonomy" id="6105"/>
    <lineage>
        <taxon>Eukaryota</taxon>
        <taxon>Metazoa</taxon>
        <taxon>Cnidaria</taxon>
        <taxon>Anthozoa</taxon>
        <taxon>Hexacorallia</taxon>
        <taxon>Actiniaria</taxon>
        <taxon>Actiniidae</taxon>
        <taxon>Actinia</taxon>
    </lineage>
</organism>
<dbReference type="GeneID" id="116303856"/>
<dbReference type="OrthoDB" id="5980458at2759"/>
<dbReference type="Pfam" id="PF00665">
    <property type="entry name" value="rve"/>
    <property type="match status" value="1"/>
</dbReference>
<dbReference type="AlphaFoldDB" id="A0A6P8IQZ5"/>
<dbReference type="Pfam" id="PF17921">
    <property type="entry name" value="Integrase_H2C2"/>
    <property type="match status" value="1"/>
</dbReference>
<evidence type="ECO:0000259" key="1">
    <source>
        <dbReference type="PROSITE" id="PS50994"/>
    </source>
</evidence>
<dbReference type="InterPro" id="IPR050951">
    <property type="entry name" value="Retrovirus_Pol_polyprotein"/>
</dbReference>
<accession>A0A6P8IQZ5</accession>
<evidence type="ECO:0000313" key="2">
    <source>
        <dbReference type="Proteomes" id="UP000515163"/>
    </source>
</evidence>
<dbReference type="PROSITE" id="PS50994">
    <property type="entry name" value="INTEGRASE"/>
    <property type="match status" value="1"/>
</dbReference>
<dbReference type="FunFam" id="3.30.420.10:FF:000063">
    <property type="entry name" value="Retrovirus-related Pol polyprotein from transposon 297-like Protein"/>
    <property type="match status" value="1"/>
</dbReference>
<dbReference type="PANTHER" id="PTHR37984:SF5">
    <property type="entry name" value="PROTEIN NYNRIN-LIKE"/>
    <property type="match status" value="1"/>
</dbReference>
<name>A0A6P8IQZ5_ACTTE</name>
<protein>
    <submittedName>
        <fullName evidence="3">Uncharacterized protein K02A2.6-like</fullName>
    </submittedName>
</protein>
<keyword evidence="2" id="KW-1185">Reference proteome</keyword>
<dbReference type="InterPro" id="IPR041588">
    <property type="entry name" value="Integrase_H2C2"/>
</dbReference>
<evidence type="ECO:0000313" key="3">
    <source>
        <dbReference type="RefSeq" id="XP_031569327.1"/>
    </source>
</evidence>
<dbReference type="KEGG" id="aten:116303856"/>
<dbReference type="PANTHER" id="PTHR37984">
    <property type="entry name" value="PROTEIN CBG26694"/>
    <property type="match status" value="1"/>
</dbReference>
<dbReference type="RefSeq" id="XP_031569327.1">
    <property type="nucleotide sequence ID" value="XM_031713467.1"/>
</dbReference>
<dbReference type="Gene3D" id="1.10.340.70">
    <property type="match status" value="1"/>
</dbReference>
<gene>
    <name evidence="3" type="primary">LOC116303856</name>
</gene>
<dbReference type="Proteomes" id="UP000515163">
    <property type="component" value="Unplaced"/>
</dbReference>
<dbReference type="SUPFAM" id="SSF53098">
    <property type="entry name" value="Ribonuclease H-like"/>
    <property type="match status" value="1"/>
</dbReference>
<dbReference type="InterPro" id="IPR036397">
    <property type="entry name" value="RNaseH_sf"/>
</dbReference>
<dbReference type="GO" id="GO:0015074">
    <property type="term" value="P:DNA integration"/>
    <property type="evidence" value="ECO:0007669"/>
    <property type="project" value="InterPro"/>
</dbReference>
<dbReference type="InterPro" id="IPR012337">
    <property type="entry name" value="RNaseH-like_sf"/>
</dbReference>
<dbReference type="InterPro" id="IPR001584">
    <property type="entry name" value="Integrase_cat-core"/>
</dbReference>
<dbReference type="Gene3D" id="3.30.420.10">
    <property type="entry name" value="Ribonuclease H-like superfamily/Ribonuclease H"/>
    <property type="match status" value="1"/>
</dbReference>
<sequence length="219" mass="24954">MVKCKQRARDVLYWTGMNADIEQTVKNCGKCADFQKSLPPEPLASKAPPDLPFSEVGTDLFEYDHRTYLLPVDYYSKYIEVDLLQNTTSRSVIEALKSQFKRHGIPTVLRSDCGSQYMSAEFSRFCKEYGIIHKPSSPHFQSSNGEAERAVQTVKQLWKKATDKHLALLDYRTTPLEGLSLSPAQLLMGRRPRNVLPPTSAILRPTSYSSQEVRRYLTM</sequence>
<feature type="domain" description="Integrase catalytic" evidence="1">
    <location>
        <begin position="48"/>
        <end position="200"/>
    </location>
</feature>